<proteinExistence type="predicted"/>
<accession>E3ITW6</accession>
<dbReference type="Proteomes" id="UP000002484">
    <property type="component" value="Chromosome"/>
</dbReference>
<evidence type="ECO:0000313" key="2">
    <source>
        <dbReference type="EMBL" id="ADP80013.1"/>
    </source>
</evidence>
<protein>
    <recommendedName>
        <fullName evidence="1">DUF2344 domain-containing protein</fullName>
    </recommendedName>
</protein>
<feature type="domain" description="DUF2344" evidence="1">
    <location>
        <begin position="17"/>
        <end position="199"/>
    </location>
</feature>
<dbReference type="NCBIfam" id="TIGR03936">
    <property type="entry name" value="sam_1_link_chp"/>
    <property type="match status" value="1"/>
</dbReference>
<evidence type="ECO:0000259" key="1">
    <source>
        <dbReference type="Pfam" id="PF10105"/>
    </source>
</evidence>
<gene>
    <name evidence="2" type="ordered locus">FraEuI1c_1963</name>
</gene>
<reference evidence="2 3" key="1">
    <citation type="submission" date="2010-10" db="EMBL/GenBank/DDBJ databases">
        <title>Complete sequence of Frankia sp. EuI1c.</title>
        <authorList>
            <consortium name="US DOE Joint Genome Institute"/>
            <person name="Lucas S."/>
            <person name="Copeland A."/>
            <person name="Lapidus A."/>
            <person name="Cheng J.-F."/>
            <person name="Bruce D."/>
            <person name="Goodwin L."/>
            <person name="Pitluck S."/>
            <person name="Chertkov O."/>
            <person name="Detter J.C."/>
            <person name="Han C."/>
            <person name="Tapia R."/>
            <person name="Land M."/>
            <person name="Hauser L."/>
            <person name="Jeffries C."/>
            <person name="Kyrpides N."/>
            <person name="Ivanova N."/>
            <person name="Mikhailova N."/>
            <person name="Beauchemin N."/>
            <person name="Sen A."/>
            <person name="Sur S.A."/>
            <person name="Gtari M."/>
            <person name="Wall L."/>
            <person name="Tisa L."/>
            <person name="Woyke T."/>
        </authorList>
    </citation>
    <scope>NUCLEOTIDE SEQUENCE [LARGE SCALE GENOMIC DNA]</scope>
    <source>
        <strain evidence="3">DSM 45817 / CECT 9037 / EuI1c</strain>
    </source>
</reference>
<dbReference type="HOGENOM" id="CLU_083579_0_0_11"/>
<dbReference type="InParanoid" id="E3ITW6"/>
<sequence>MPARRPEGPPPPPAVVRLRLRFTKRGRARFLSQLDIARTFERGLRRARVPMAYSAGFSPHPKVSWCGGTQTGIASEAEYVELALTADVDLEALRAALDAALPPGLDVTGCAVAAGGPLASRIEASRWRIRFPGVPVADLTAAVTALLARERVEVERTTKDGRRTIDVRGAVICAVCRAESHDCAILEMVVRHTTPAVRPDDVLTALGVVAVSPLTFPVPPEPTRLEQGLIRADGTLADPLLAALAES</sequence>
<dbReference type="eggNOG" id="COG5011">
    <property type="taxonomic scope" value="Bacteria"/>
</dbReference>
<organism evidence="2 3">
    <name type="scientific">Pseudofrankia inefficax (strain DSM 45817 / CECT 9037 / DDB 130130 / EuI1c)</name>
    <name type="common">Frankia inefficax</name>
    <dbReference type="NCBI Taxonomy" id="298654"/>
    <lineage>
        <taxon>Bacteria</taxon>
        <taxon>Bacillati</taxon>
        <taxon>Actinomycetota</taxon>
        <taxon>Actinomycetes</taxon>
        <taxon>Frankiales</taxon>
        <taxon>Frankiaceae</taxon>
        <taxon>Pseudofrankia</taxon>
    </lineage>
</organism>
<dbReference type="EMBL" id="CP002299">
    <property type="protein sequence ID" value="ADP80013.1"/>
    <property type="molecule type" value="Genomic_DNA"/>
</dbReference>
<dbReference type="OrthoDB" id="9780488at2"/>
<dbReference type="Pfam" id="PF10105">
    <property type="entry name" value="DUF2344"/>
    <property type="match status" value="1"/>
</dbReference>
<evidence type="ECO:0000313" key="3">
    <source>
        <dbReference type="Proteomes" id="UP000002484"/>
    </source>
</evidence>
<dbReference type="STRING" id="298654.FraEuI1c_1963"/>
<dbReference type="KEGG" id="fri:FraEuI1c_1963"/>
<dbReference type="InterPro" id="IPR018768">
    <property type="entry name" value="DUF2344"/>
</dbReference>
<dbReference type="RefSeq" id="WP_013423132.1">
    <property type="nucleotide sequence ID" value="NC_014666.1"/>
</dbReference>
<keyword evidence="3" id="KW-1185">Reference proteome</keyword>
<dbReference type="AlphaFoldDB" id="E3ITW6"/>
<name>E3ITW6_PSEI1</name>